<evidence type="ECO:0000313" key="7">
    <source>
        <dbReference type="Proteomes" id="UP000677668"/>
    </source>
</evidence>
<evidence type="ECO:0000256" key="5">
    <source>
        <dbReference type="HAMAP-Rule" id="MF_00294"/>
    </source>
</evidence>
<dbReference type="InterPro" id="IPR011332">
    <property type="entry name" value="Ribosomal_zn-bd"/>
</dbReference>
<evidence type="ECO:0000256" key="4">
    <source>
        <dbReference type="ARBA" id="ARBA00035176"/>
    </source>
</evidence>
<organism evidence="6 7">
    <name type="scientific">Chloracidobacterium sp. N</name>
    <dbReference type="NCBI Taxonomy" id="2821540"/>
    <lineage>
        <taxon>Bacteria</taxon>
        <taxon>Pseudomonadati</taxon>
        <taxon>Acidobacteriota</taxon>
        <taxon>Terriglobia</taxon>
        <taxon>Terriglobales</taxon>
        <taxon>Acidobacteriaceae</taxon>
        <taxon>Chloracidobacterium</taxon>
        <taxon>Chloracidobacterium aggregatum</taxon>
    </lineage>
</organism>
<evidence type="ECO:0000256" key="1">
    <source>
        <dbReference type="ARBA" id="ARBA00007596"/>
    </source>
</evidence>
<dbReference type="Pfam" id="PF00471">
    <property type="entry name" value="Ribosomal_L33"/>
    <property type="match status" value="1"/>
</dbReference>
<dbReference type="SUPFAM" id="SSF57829">
    <property type="entry name" value="Zn-binding ribosomal proteins"/>
    <property type="match status" value="1"/>
</dbReference>
<dbReference type="NCBIfam" id="NF001860">
    <property type="entry name" value="PRK00595.1"/>
    <property type="match status" value="1"/>
</dbReference>
<dbReference type="GO" id="GO:0005840">
    <property type="term" value="C:ribosome"/>
    <property type="evidence" value="ECO:0007669"/>
    <property type="project" value="UniProtKB-KW"/>
</dbReference>
<dbReference type="Proteomes" id="UP000677668">
    <property type="component" value="Chromosome 1"/>
</dbReference>
<dbReference type="Gene3D" id="2.20.28.120">
    <property type="entry name" value="Ribosomal protein L33"/>
    <property type="match status" value="1"/>
</dbReference>
<dbReference type="InterPro" id="IPR001705">
    <property type="entry name" value="Ribosomal_bL33"/>
</dbReference>
<gene>
    <name evidence="5 6" type="primary">rpmG</name>
    <name evidence="6" type="ORF">J8C05_03975</name>
</gene>
<proteinExistence type="inferred from homology"/>
<dbReference type="InterPro" id="IPR038584">
    <property type="entry name" value="Ribosomal_bL33_sf"/>
</dbReference>
<dbReference type="EMBL" id="CP072642">
    <property type="protein sequence ID" value="QUV94612.1"/>
    <property type="molecule type" value="Genomic_DNA"/>
</dbReference>
<dbReference type="NCBIfam" id="TIGR01023">
    <property type="entry name" value="rpmG_bact"/>
    <property type="match status" value="1"/>
</dbReference>
<protein>
    <recommendedName>
        <fullName evidence="4 5">Large ribosomal subunit protein bL33</fullName>
    </recommendedName>
</protein>
<dbReference type="HAMAP" id="MF_00294">
    <property type="entry name" value="Ribosomal_bL33"/>
    <property type="match status" value="1"/>
</dbReference>
<evidence type="ECO:0000256" key="3">
    <source>
        <dbReference type="ARBA" id="ARBA00023274"/>
    </source>
</evidence>
<sequence length="53" mass="6312">MAKASKRINIKLQSSASSHCYYTEKNKQNTNERLVLKKYDPKVRRHVEYKEAK</sequence>
<keyword evidence="7" id="KW-1185">Reference proteome</keyword>
<name>A0ABX8B3F4_9BACT</name>
<dbReference type="RefSeq" id="WP_058866422.1">
    <property type="nucleotide sequence ID" value="NZ_CP072642.1"/>
</dbReference>
<comment type="similarity">
    <text evidence="1 5">Belongs to the bacterial ribosomal protein bL33 family.</text>
</comment>
<dbReference type="PANTHER" id="PTHR15238">
    <property type="entry name" value="54S RIBOSOMAL PROTEIN L39, MITOCHONDRIAL"/>
    <property type="match status" value="1"/>
</dbReference>
<accession>A0ABX8B3F4</accession>
<keyword evidence="3 5" id="KW-0687">Ribonucleoprotein</keyword>
<reference evidence="6 7" key="1">
    <citation type="submission" date="2021-03" db="EMBL/GenBank/DDBJ databases">
        <title>Genomic and phenotypic characterization of Chloracidobacterium isolates provides evidence for multiple species.</title>
        <authorList>
            <person name="Saini M.K."/>
            <person name="Costas A.M.G."/>
            <person name="Tank M."/>
            <person name="Bryant D.A."/>
        </authorList>
    </citation>
    <scope>NUCLEOTIDE SEQUENCE [LARGE SCALE GENOMIC DNA]</scope>
    <source>
        <strain evidence="6 7">N</strain>
    </source>
</reference>
<evidence type="ECO:0000313" key="6">
    <source>
        <dbReference type="EMBL" id="QUV94612.1"/>
    </source>
</evidence>
<evidence type="ECO:0000256" key="2">
    <source>
        <dbReference type="ARBA" id="ARBA00022980"/>
    </source>
</evidence>
<dbReference type="PANTHER" id="PTHR15238:SF1">
    <property type="entry name" value="LARGE RIBOSOMAL SUBUNIT PROTEIN BL33M"/>
    <property type="match status" value="1"/>
</dbReference>
<keyword evidence="2 5" id="KW-0689">Ribosomal protein</keyword>